<evidence type="ECO:0000256" key="1">
    <source>
        <dbReference type="SAM" id="MobiDB-lite"/>
    </source>
</evidence>
<organism evidence="2 3">
    <name type="scientific">Rhododendron griersonianum</name>
    <dbReference type="NCBI Taxonomy" id="479676"/>
    <lineage>
        <taxon>Eukaryota</taxon>
        <taxon>Viridiplantae</taxon>
        <taxon>Streptophyta</taxon>
        <taxon>Embryophyta</taxon>
        <taxon>Tracheophyta</taxon>
        <taxon>Spermatophyta</taxon>
        <taxon>Magnoliopsida</taxon>
        <taxon>eudicotyledons</taxon>
        <taxon>Gunneridae</taxon>
        <taxon>Pentapetalae</taxon>
        <taxon>asterids</taxon>
        <taxon>Ericales</taxon>
        <taxon>Ericaceae</taxon>
        <taxon>Ericoideae</taxon>
        <taxon>Rhodoreae</taxon>
        <taxon>Rhododendron</taxon>
    </lineage>
</organism>
<name>A0AAV6IBK0_9ERIC</name>
<accession>A0AAV6IBK0</accession>
<dbReference type="EMBL" id="JACTNZ010000011">
    <property type="protein sequence ID" value="KAG5524429.1"/>
    <property type="molecule type" value="Genomic_DNA"/>
</dbReference>
<dbReference type="AlphaFoldDB" id="A0AAV6IBK0"/>
<protein>
    <submittedName>
        <fullName evidence="2">Uncharacterized protein</fullName>
    </submittedName>
</protein>
<dbReference type="Proteomes" id="UP000823749">
    <property type="component" value="Chromosome 11"/>
</dbReference>
<proteinExistence type="predicted"/>
<keyword evidence="3" id="KW-1185">Reference proteome</keyword>
<evidence type="ECO:0000313" key="3">
    <source>
        <dbReference type="Proteomes" id="UP000823749"/>
    </source>
</evidence>
<comment type="caution">
    <text evidence="2">The sequence shown here is derived from an EMBL/GenBank/DDBJ whole genome shotgun (WGS) entry which is preliminary data.</text>
</comment>
<reference evidence="2" key="1">
    <citation type="submission" date="2020-08" db="EMBL/GenBank/DDBJ databases">
        <title>Plant Genome Project.</title>
        <authorList>
            <person name="Zhang R.-G."/>
        </authorList>
    </citation>
    <scope>NUCLEOTIDE SEQUENCE</scope>
    <source>
        <strain evidence="2">WSP0</strain>
        <tissue evidence="2">Leaf</tissue>
    </source>
</reference>
<evidence type="ECO:0000313" key="2">
    <source>
        <dbReference type="EMBL" id="KAG5524429.1"/>
    </source>
</evidence>
<sequence>MPESDFLICFEIPVKEPLEKGFRQSLMSSQGRSKPLLVAGEGPEQVVRKGSKNEIYFQSRLEGSAVPLFKKTGLQAARERLDGPKQQSIDGRDHPEAHSTIGRYGEWRLKGDWSITLTQTSYSSQAFSREYWLTGYRRLLCQTKESPLSGSLTVKDDLGRATPGSRNPSRTASHNAFENGEAFDSSEAELAHVRRKLASPNPIQSNVNVQSSSDGKNVGLPVSYFYAARVVP</sequence>
<feature type="compositionally biased region" description="Polar residues" evidence="1">
    <location>
        <begin position="164"/>
        <end position="174"/>
    </location>
</feature>
<gene>
    <name evidence="2" type="ORF">RHGRI_031175</name>
</gene>
<feature type="region of interest" description="Disordered" evidence="1">
    <location>
        <begin position="151"/>
        <end position="174"/>
    </location>
</feature>